<proteinExistence type="predicted"/>
<protein>
    <submittedName>
        <fullName evidence="2">Uncharacterized protein</fullName>
    </submittedName>
</protein>
<dbReference type="EMBL" id="VSWC01000079">
    <property type="protein sequence ID" value="KAA1093971.1"/>
    <property type="molecule type" value="Genomic_DNA"/>
</dbReference>
<comment type="caution">
    <text evidence="2">The sequence shown here is derived from an EMBL/GenBank/DDBJ whole genome shotgun (WGS) entry which is preliminary data.</text>
</comment>
<dbReference type="EMBL" id="VDEP01000438">
    <property type="protein sequence ID" value="KAA1083543.1"/>
    <property type="molecule type" value="Genomic_DNA"/>
</dbReference>
<evidence type="ECO:0000313" key="2">
    <source>
        <dbReference type="EMBL" id="KAA1093971.1"/>
    </source>
</evidence>
<gene>
    <name evidence="2" type="ORF">PGT21_004999</name>
    <name evidence="1" type="ORF">PGTUg99_035875</name>
</gene>
<dbReference type="OrthoDB" id="2505803at2759"/>
<organism evidence="2 3">
    <name type="scientific">Puccinia graminis f. sp. tritici</name>
    <dbReference type="NCBI Taxonomy" id="56615"/>
    <lineage>
        <taxon>Eukaryota</taxon>
        <taxon>Fungi</taxon>
        <taxon>Dikarya</taxon>
        <taxon>Basidiomycota</taxon>
        <taxon>Pucciniomycotina</taxon>
        <taxon>Pucciniomycetes</taxon>
        <taxon>Pucciniales</taxon>
        <taxon>Pucciniaceae</taxon>
        <taxon>Puccinia</taxon>
    </lineage>
</organism>
<evidence type="ECO:0000313" key="3">
    <source>
        <dbReference type="Proteomes" id="UP000324748"/>
    </source>
</evidence>
<evidence type="ECO:0000313" key="4">
    <source>
        <dbReference type="Proteomes" id="UP000325313"/>
    </source>
</evidence>
<evidence type="ECO:0000313" key="1">
    <source>
        <dbReference type="EMBL" id="KAA1083543.1"/>
    </source>
</evidence>
<reference evidence="3 4" key="1">
    <citation type="submission" date="2019-05" db="EMBL/GenBank/DDBJ databases">
        <title>Emergence of the Ug99 lineage of the wheat stem rust pathogen through somatic hybridization.</title>
        <authorList>
            <person name="Li F."/>
            <person name="Upadhyaya N.M."/>
            <person name="Sperschneider J."/>
            <person name="Matny O."/>
            <person name="Nguyen-Phuc H."/>
            <person name="Mago R."/>
            <person name="Raley C."/>
            <person name="Miller M.E."/>
            <person name="Silverstein K.A.T."/>
            <person name="Henningsen E."/>
            <person name="Hirsch C.D."/>
            <person name="Visser B."/>
            <person name="Pretorius Z.A."/>
            <person name="Steffenson B.J."/>
            <person name="Schwessinger B."/>
            <person name="Dodds P.N."/>
            <person name="Figueroa M."/>
        </authorList>
    </citation>
    <scope>NUCLEOTIDE SEQUENCE [LARGE SCALE GENOMIC DNA]</scope>
    <source>
        <strain evidence="2">21-0</strain>
        <strain evidence="1 4">Ug99</strain>
    </source>
</reference>
<accession>A0A5B0NXJ4</accession>
<dbReference type="AlphaFoldDB" id="A0A5B0NXJ4"/>
<dbReference type="Proteomes" id="UP000325313">
    <property type="component" value="Unassembled WGS sequence"/>
</dbReference>
<name>A0A5B0NXJ4_PUCGR</name>
<keyword evidence="3" id="KW-1185">Reference proteome</keyword>
<sequence length="272" mass="31162">MSRAYRTRPAQFYITATHFHRFGSPVSISSYIFFQPNNLVFNMTSIVRTACRSVAQISRNVVANQLLRTQSPTLTAQIRSYATAKKAVRVNVAPTVIPPKDGNKNSPDDKVLMLDVKKKVLDLLEKEGPMSRRKMYDDHLSSIYPTAPFVPNPPPRPLWLRTQYSPEEERVYLTMSKFKRQLIRSLTADGTVSVITVRKVRHLLAEVDESDTSEELAHRKEKMESVVASETEKTFVWILDSWITTLKQKSLERCQREAKLLGHTPPTRFKKA</sequence>
<dbReference type="Proteomes" id="UP000324748">
    <property type="component" value="Unassembled WGS sequence"/>
</dbReference>